<evidence type="ECO:0000313" key="11">
    <source>
        <dbReference type="RefSeq" id="XP_033536207.1"/>
    </source>
</evidence>
<dbReference type="Pfam" id="PF01522">
    <property type="entry name" value="Polysacc_deac_1"/>
    <property type="match status" value="1"/>
</dbReference>
<keyword evidence="3 7" id="KW-0732">Signal</keyword>
<dbReference type="RefSeq" id="XP_033536207.1">
    <property type="nucleotide sequence ID" value="XM_033676157.1"/>
</dbReference>
<dbReference type="PROSITE" id="PS51677">
    <property type="entry name" value="NODB"/>
    <property type="match status" value="1"/>
</dbReference>
<evidence type="ECO:0000313" key="10">
    <source>
        <dbReference type="Proteomes" id="UP000504638"/>
    </source>
</evidence>
<dbReference type="CDD" id="cd10917">
    <property type="entry name" value="CE4_NodB_like_6s_7s"/>
    <property type="match status" value="1"/>
</dbReference>
<keyword evidence="2" id="KW-0479">Metal-binding</keyword>
<name>A0A6G1G9G3_9PEZI</name>
<evidence type="ECO:0000256" key="4">
    <source>
        <dbReference type="ARBA" id="ARBA00022801"/>
    </source>
</evidence>
<feature type="domain" description="NodB homology" evidence="8">
    <location>
        <begin position="564"/>
        <end position="754"/>
    </location>
</feature>
<evidence type="ECO:0000256" key="1">
    <source>
        <dbReference type="ARBA" id="ARBA00001941"/>
    </source>
</evidence>
<dbReference type="Proteomes" id="UP000504638">
    <property type="component" value="Unplaced"/>
</dbReference>
<dbReference type="PANTHER" id="PTHR46471:SF6">
    <property type="entry name" value="GLYCOSYL HYDROLASE"/>
    <property type="match status" value="1"/>
</dbReference>
<dbReference type="AlphaFoldDB" id="A0A6G1G9G3"/>
<evidence type="ECO:0000259" key="8">
    <source>
        <dbReference type="PROSITE" id="PS51677"/>
    </source>
</evidence>
<protein>
    <submittedName>
        <fullName evidence="9 11">Polysaccharide deacetylase</fullName>
    </submittedName>
</protein>
<sequence>MLSGYIATAVAALLLQTQLSTAQSCSNRVIDNFSNWSSNTNSLNEWTSDDGSMTSISASGGTLTFKPKSGSYFYETFACQTASTNGHQAISFSIKGPAGGSLALEVQSKTSCSASSYNSAYSFVSGLTGSTQTVTVPLSSFSGANANAITAFVWSGFSDTTTNWQLGNIQFVCAAGGGQSSDTVIPPTSTKQPSSTLVTSSTPSPTGQCKNLLIDDWTSQSRLTFLYYNAMIEPTSDDGTMQSIVVANNRVTLTPQNTDSYFYSKTGCTNTQNVYGGISLRIKAASGTTFGIELSSPSTCGGEDAQFAYQTTQQLGWTFDGTEKLYTIPFSQFSGLDLTKVSTIFFGSVNKAVTFGPMSFYCGSTGSEYVPPTTSNPGGPTATVPAPSGTAAALVIDEFSNSGSNALGFWHGGDEGMTLNWGTKQLQITSTDADYSFYTQISASCRDLSDYSGSYLHVKYSGSTKFTVSLQQHNSQCSEAIAPYPETWDSLEAARYASNGDIYIPMSHFNINLSRVIGVSLKAWYTTEPTTFSKVEIVPSVPAGFTIPSKLASGNLVFACKRPNSFAFAIDDGSPEYAQEVMNVIKEEGIKVTFFTVGAPLRDASTNLSNVYNEMMSQGHQIALHSYTHPKMEGLPDNNAIDWEYNEDIAAVAEQLNGLDTPYFRPPFGNEGARMRQRLAVATGSDSPYIVNWSVDVEDWLWAETSTPEKQLDAFNRDVAKGGNLVVLHYLYPSTVGYLRQFIQIAKATGKQLMRVDQCMEDPNAPAL</sequence>
<keyword evidence="10" id="KW-1185">Reference proteome</keyword>
<gene>
    <name evidence="9 11" type="ORF">P152DRAFT_392636</name>
</gene>
<reference evidence="9 11" key="1">
    <citation type="submission" date="2020-01" db="EMBL/GenBank/DDBJ databases">
        <authorList>
            <consortium name="DOE Joint Genome Institute"/>
            <person name="Haridas S."/>
            <person name="Albert R."/>
            <person name="Binder M."/>
            <person name="Bloem J."/>
            <person name="Labutti K."/>
            <person name="Salamov A."/>
            <person name="Andreopoulos B."/>
            <person name="Baker S.E."/>
            <person name="Barry K."/>
            <person name="Bills G."/>
            <person name="Bluhm B.H."/>
            <person name="Cannon C."/>
            <person name="Castanera R."/>
            <person name="Culley D.E."/>
            <person name="Daum C."/>
            <person name="Ezra D."/>
            <person name="Gonzalez J.B."/>
            <person name="Henrissat B."/>
            <person name="Kuo A."/>
            <person name="Liang C."/>
            <person name="Lipzen A."/>
            <person name="Lutzoni F."/>
            <person name="Magnuson J."/>
            <person name="Mondo S."/>
            <person name="Nolan M."/>
            <person name="Ohm R."/>
            <person name="Pangilinan J."/>
            <person name="Park H.-J."/>
            <person name="Ramirez L."/>
            <person name="Alfaro M."/>
            <person name="Sun H."/>
            <person name="Tritt A."/>
            <person name="Yoshinaga Y."/>
            <person name="Zwiers L.-H."/>
            <person name="Turgeon B.G."/>
            <person name="Goodwin S.B."/>
            <person name="Spatafora J.W."/>
            <person name="Crous P.W."/>
            <person name="Grigoriev I.V."/>
        </authorList>
    </citation>
    <scope>NUCLEOTIDE SEQUENCE</scope>
    <source>
        <strain evidence="9 11">CBS 781.70</strain>
    </source>
</reference>
<keyword evidence="4" id="KW-0378">Hydrolase</keyword>
<evidence type="ECO:0000256" key="7">
    <source>
        <dbReference type="SAM" id="SignalP"/>
    </source>
</evidence>
<accession>A0A6G1G9G3</accession>
<evidence type="ECO:0000256" key="6">
    <source>
        <dbReference type="ARBA" id="ARBA00023285"/>
    </source>
</evidence>
<dbReference type="GeneID" id="54416727"/>
<feature type="signal peptide" evidence="7">
    <location>
        <begin position="1"/>
        <end position="22"/>
    </location>
</feature>
<dbReference type="EMBL" id="ML975153">
    <property type="protein sequence ID" value="KAF1814576.1"/>
    <property type="molecule type" value="Genomic_DNA"/>
</dbReference>
<dbReference type="GO" id="GO:0046872">
    <property type="term" value="F:metal ion binding"/>
    <property type="evidence" value="ECO:0007669"/>
    <property type="project" value="UniProtKB-KW"/>
</dbReference>
<evidence type="ECO:0000256" key="3">
    <source>
        <dbReference type="ARBA" id="ARBA00022729"/>
    </source>
</evidence>
<dbReference type="GO" id="GO:0005975">
    <property type="term" value="P:carbohydrate metabolic process"/>
    <property type="evidence" value="ECO:0007669"/>
    <property type="project" value="InterPro"/>
</dbReference>
<evidence type="ECO:0000256" key="5">
    <source>
        <dbReference type="ARBA" id="ARBA00023277"/>
    </source>
</evidence>
<reference evidence="11" key="3">
    <citation type="submission" date="2025-04" db="UniProtKB">
        <authorList>
            <consortium name="RefSeq"/>
        </authorList>
    </citation>
    <scope>IDENTIFICATION</scope>
    <source>
        <strain evidence="11">CBS 781.70</strain>
    </source>
</reference>
<keyword evidence="5" id="KW-0119">Carbohydrate metabolism</keyword>
<dbReference type="GO" id="GO:0016810">
    <property type="term" value="F:hydrolase activity, acting on carbon-nitrogen (but not peptide) bonds"/>
    <property type="evidence" value="ECO:0007669"/>
    <property type="project" value="InterPro"/>
</dbReference>
<evidence type="ECO:0000256" key="2">
    <source>
        <dbReference type="ARBA" id="ARBA00022723"/>
    </source>
</evidence>
<dbReference type="InterPro" id="IPR002509">
    <property type="entry name" value="NODB_dom"/>
</dbReference>
<reference evidence="11" key="2">
    <citation type="submission" date="2020-04" db="EMBL/GenBank/DDBJ databases">
        <authorList>
            <consortium name="NCBI Genome Project"/>
        </authorList>
    </citation>
    <scope>NUCLEOTIDE SEQUENCE</scope>
    <source>
        <strain evidence="11">CBS 781.70</strain>
    </source>
</reference>
<dbReference type="InterPro" id="IPR011330">
    <property type="entry name" value="Glyco_hydro/deAcase_b/a-brl"/>
</dbReference>
<dbReference type="PANTHER" id="PTHR46471">
    <property type="entry name" value="CHITIN DEACETYLASE"/>
    <property type="match status" value="1"/>
</dbReference>
<proteinExistence type="predicted"/>
<dbReference type="SUPFAM" id="SSF88713">
    <property type="entry name" value="Glycoside hydrolase/deacetylase"/>
    <property type="match status" value="1"/>
</dbReference>
<organism evidence="9">
    <name type="scientific">Eremomyces bilateralis CBS 781.70</name>
    <dbReference type="NCBI Taxonomy" id="1392243"/>
    <lineage>
        <taxon>Eukaryota</taxon>
        <taxon>Fungi</taxon>
        <taxon>Dikarya</taxon>
        <taxon>Ascomycota</taxon>
        <taxon>Pezizomycotina</taxon>
        <taxon>Dothideomycetes</taxon>
        <taxon>Dothideomycetes incertae sedis</taxon>
        <taxon>Eremomycetales</taxon>
        <taxon>Eremomycetaceae</taxon>
        <taxon>Eremomyces</taxon>
    </lineage>
</organism>
<comment type="cofactor">
    <cofactor evidence="1">
        <name>Co(2+)</name>
        <dbReference type="ChEBI" id="CHEBI:48828"/>
    </cofactor>
</comment>
<evidence type="ECO:0000313" key="9">
    <source>
        <dbReference type="EMBL" id="KAF1814576.1"/>
    </source>
</evidence>
<keyword evidence="6" id="KW-0170">Cobalt</keyword>
<dbReference type="OrthoDB" id="2128708at2759"/>
<feature type="chain" id="PRO_5044631948" evidence="7">
    <location>
        <begin position="23"/>
        <end position="768"/>
    </location>
</feature>
<dbReference type="Gene3D" id="3.20.20.370">
    <property type="entry name" value="Glycoside hydrolase/deacetylase"/>
    <property type="match status" value="1"/>
</dbReference>